<dbReference type="InterPro" id="IPR017850">
    <property type="entry name" value="Alkaline_phosphatase_core_sf"/>
</dbReference>
<comment type="caution">
    <text evidence="1">The sequence shown here is derived from an EMBL/GenBank/DDBJ whole genome shotgun (WGS) entry which is preliminary data.</text>
</comment>
<accession>A0A7X6ID19</accession>
<gene>
    <name evidence="1" type="ORF">MNODULE_20475</name>
</gene>
<dbReference type="EMBL" id="VTOW01000005">
    <property type="protein sequence ID" value="NKE73135.1"/>
    <property type="molecule type" value="Genomic_DNA"/>
</dbReference>
<dbReference type="AlphaFoldDB" id="A0A7X6ID19"/>
<protein>
    <submittedName>
        <fullName evidence="1">Alkaline phosphatase family protein</fullName>
    </submittedName>
</protein>
<proteinExistence type="predicted"/>
<sequence length="474" mass="53484">MKKTVVINVVGLTQRLLGPATPSLSEWAKRGKVVPIEAVTPAVTCAAQATYLTGSWPAQHGIVGNGWYFRDECEIKFWRQSNRLVQAPKLWEIARAADPNFTCANLFWWFNMHSTVDYSITPRPMYPADGRKIPDIYTQPGAIRQEIQADLGPFPLFHFWGPATSIQSSRWIAEAARWIDRRYNPTLTLIYLPHLDYNLQRRGPDDPSLAQDLREIDAVCGDLIRHYAAADAEILFLSEYGITPVTKPIHLNRIFREQGWIALREELGRELLDPGASAVFAVADHQVAHIYLNDLSKEDAVRAVLEKTSGIELILDEEGKRRHHLNHPRAGEMIAVASSDAWFTYYYWLDDRRAPDFARTVDIHRKPGYDPVELFIDPAISFPKLKIGGRLLQKALGFRTLLDVIPLDAALVKGSHGRVADSADEGPLFITQRPDLLKADSLRAVDLCNLILSHLGLERDERIHSPIVVHPSFS</sequence>
<dbReference type="InterPro" id="IPR002591">
    <property type="entry name" value="Phosphodiest/P_Trfase"/>
</dbReference>
<dbReference type="Pfam" id="PF01663">
    <property type="entry name" value="Phosphodiest"/>
    <property type="match status" value="1"/>
</dbReference>
<organism evidence="1 2">
    <name type="scientific">Candidatus Manganitrophus noduliformans</name>
    <dbReference type="NCBI Taxonomy" id="2606439"/>
    <lineage>
        <taxon>Bacteria</taxon>
        <taxon>Pseudomonadati</taxon>
        <taxon>Nitrospirota</taxon>
        <taxon>Nitrospiria</taxon>
        <taxon>Candidatus Troglogloeales</taxon>
        <taxon>Candidatus Manganitrophaceae</taxon>
        <taxon>Candidatus Manganitrophus</taxon>
    </lineage>
</organism>
<evidence type="ECO:0000313" key="1">
    <source>
        <dbReference type="EMBL" id="NKE73135.1"/>
    </source>
</evidence>
<evidence type="ECO:0000313" key="2">
    <source>
        <dbReference type="Proteomes" id="UP000534783"/>
    </source>
</evidence>
<dbReference type="PANTHER" id="PTHR10151">
    <property type="entry name" value="ECTONUCLEOTIDE PYROPHOSPHATASE/PHOSPHODIESTERASE"/>
    <property type="match status" value="1"/>
</dbReference>
<name>A0A7X6ID19_9BACT</name>
<dbReference type="Gene3D" id="3.40.720.10">
    <property type="entry name" value="Alkaline Phosphatase, subunit A"/>
    <property type="match status" value="1"/>
</dbReference>
<dbReference type="RefSeq" id="WP_168063238.1">
    <property type="nucleotide sequence ID" value="NZ_VTOW01000005.1"/>
</dbReference>
<dbReference type="Proteomes" id="UP000534783">
    <property type="component" value="Unassembled WGS sequence"/>
</dbReference>
<keyword evidence="2" id="KW-1185">Reference proteome</keyword>
<dbReference type="SUPFAM" id="SSF53649">
    <property type="entry name" value="Alkaline phosphatase-like"/>
    <property type="match status" value="1"/>
</dbReference>
<reference evidence="1 2" key="1">
    <citation type="journal article" date="2020" name="Nature">
        <title>Bacterial chemolithoautotrophy via manganese oxidation.</title>
        <authorList>
            <person name="Yu H."/>
            <person name="Leadbetter J.R."/>
        </authorList>
    </citation>
    <scope>NUCLEOTIDE SEQUENCE [LARGE SCALE GENOMIC DNA]</scope>
    <source>
        <strain evidence="1 2">Mn-1</strain>
    </source>
</reference>
<dbReference type="PANTHER" id="PTHR10151:SF120">
    <property type="entry name" value="BIS(5'-ADENOSYL)-TRIPHOSPHATASE"/>
    <property type="match status" value="1"/>
</dbReference>
<dbReference type="GO" id="GO:0016787">
    <property type="term" value="F:hydrolase activity"/>
    <property type="evidence" value="ECO:0007669"/>
    <property type="project" value="UniProtKB-ARBA"/>
</dbReference>